<comment type="similarity">
    <text evidence="1">Belongs to the glycosyl hydrolase 2 family.</text>
</comment>
<keyword evidence="2" id="KW-0378">Hydrolase</keyword>
<dbReference type="Pfam" id="PF22666">
    <property type="entry name" value="Glyco_hydro_2_N2"/>
    <property type="match status" value="1"/>
</dbReference>
<dbReference type="Gene3D" id="2.60.120.260">
    <property type="entry name" value="Galactose-binding domain-like"/>
    <property type="match status" value="1"/>
</dbReference>
<reference evidence="8" key="1">
    <citation type="submission" date="2021-01" db="EMBL/GenBank/DDBJ databases">
        <title>Whole genome shotgun sequence of Rugosimonospora africana NBRC 104875.</title>
        <authorList>
            <person name="Komaki H."/>
            <person name="Tamura T."/>
        </authorList>
    </citation>
    <scope>NUCLEOTIDE SEQUENCE</scope>
    <source>
        <strain evidence="8">NBRC 104875</strain>
    </source>
</reference>
<dbReference type="InterPro" id="IPR008979">
    <property type="entry name" value="Galactose-bd-like_sf"/>
</dbReference>
<sequence>MVKRRIGSRTPLRLLTLFAVAATLGAPALGGPGAANAAVPAGAASGIQTSAAHVTRSPNDLGTGGWKVVSSDTATESGAQISAPGFSTTHWLSVRPDDGDAPGTEIEALVQNGKCPNVYYSDNMRKCFGYTDDNGPVTVPQFAVPWWFRTDFTANLHSGQVASLVVNGVVGAADVWVNGTEVATKDTVTGAYTRFTFDVSGVLRHGRNSLALEVYPNDPSKMFTVDDVDWNQIPPDNNTGIQFPIQLDVAASLSESNAHVTQSNAADLSSSSLTVKTDVTNHTAAAQTGVVRATVTPPNHGRPIVVSQSVTVPANTTQTVSFDPGAYPSLTVAHPQVWWPYQMGPSPLYTLGTSVSQHGNALDQTSETFGIRTVTSSLVGASPIAPDGVRSFAINGRPFVVRGGGFAEDLLLHYSATDIARQFAILKNLGINTLRLEGHFMPENFYQQADAAGMLIDAGFQCCDAWQAGRTISQAALDIMALSAKTIGENERNHPSVFTFSWSDNQPRPTQEAVSLQAFQQADFDVPIIASAEYKSTPTLGQAGEKEGPYDYVPPSYWYDTSNFDPGDSSRTNVGGSWGLDSEQSAGDTVPTLDSIRRFMSPTEQAALWQDPAYNQYHANYEPDHGGYAFGTLYTFDQAMTNRYGAWSDLDSYVEEAQVQNYENTRSQFEAFVAHSTNQPTPATGTIYWQVNKGWPTLLWDLYNQDGDQPGSFFGAKKANEGLHVLYGYDDNTVTVDNLTGKAASGLSVQEKVYDLAGNVLDDQRAGGISLASQQVRNAVLTAKVPAATVPPAAAKTSFVELQLSQGGKVVDRNVYWVSSQADVVDWPATMGNPQATMSQYADFSALKSLPTSRISAKVSTRSQPGPDGADRVATVTVTNTSKTPTVGFFLRADLRRGTHSGKELPGDNQVGSALWSDNDITLWPGESQTLTVSYRASDLKGATPVVSVSGWNAPRIDVAG</sequence>
<dbReference type="EMBL" id="BONZ01000023">
    <property type="protein sequence ID" value="GIH14392.1"/>
    <property type="molecule type" value="Genomic_DNA"/>
</dbReference>
<organism evidence="8 9">
    <name type="scientific">Rugosimonospora africana</name>
    <dbReference type="NCBI Taxonomy" id="556532"/>
    <lineage>
        <taxon>Bacteria</taxon>
        <taxon>Bacillati</taxon>
        <taxon>Actinomycetota</taxon>
        <taxon>Actinomycetes</taxon>
        <taxon>Micromonosporales</taxon>
        <taxon>Micromonosporaceae</taxon>
        <taxon>Rugosimonospora</taxon>
    </lineage>
</organism>
<feature type="domain" description="Beta-mannosidase-like galactose-binding" evidence="7">
    <location>
        <begin position="91"/>
        <end position="216"/>
    </location>
</feature>
<dbReference type="SUPFAM" id="SSF49303">
    <property type="entry name" value="beta-Galactosidase/glucuronidase domain"/>
    <property type="match status" value="3"/>
</dbReference>
<dbReference type="InterPro" id="IPR017853">
    <property type="entry name" value="GH"/>
</dbReference>
<dbReference type="Pfam" id="PF18368">
    <property type="entry name" value="Ig_GlcNase"/>
    <property type="match status" value="1"/>
</dbReference>
<evidence type="ECO:0000256" key="1">
    <source>
        <dbReference type="ARBA" id="ARBA00007401"/>
    </source>
</evidence>
<evidence type="ECO:0000313" key="8">
    <source>
        <dbReference type="EMBL" id="GIH14392.1"/>
    </source>
</evidence>
<keyword evidence="3" id="KW-0326">Glycosidase</keyword>
<evidence type="ECO:0000259" key="7">
    <source>
        <dbReference type="Pfam" id="PF22666"/>
    </source>
</evidence>
<evidence type="ECO:0000259" key="6">
    <source>
        <dbReference type="Pfam" id="PF18368"/>
    </source>
</evidence>
<dbReference type="AlphaFoldDB" id="A0A8J3QRE5"/>
<evidence type="ECO:0000256" key="4">
    <source>
        <dbReference type="SAM" id="SignalP"/>
    </source>
</evidence>
<feature type="chain" id="PRO_5035316141" evidence="4">
    <location>
        <begin position="38"/>
        <end position="961"/>
    </location>
</feature>
<dbReference type="GO" id="GO:0004553">
    <property type="term" value="F:hydrolase activity, hydrolyzing O-glycosyl compounds"/>
    <property type="evidence" value="ECO:0007669"/>
    <property type="project" value="InterPro"/>
</dbReference>
<dbReference type="InterPro" id="IPR036156">
    <property type="entry name" value="Beta-gal/glucu_dom_sf"/>
</dbReference>
<keyword evidence="9" id="KW-1185">Reference proteome</keyword>
<dbReference type="InterPro" id="IPR043534">
    <property type="entry name" value="EBDG/EBM"/>
</dbReference>
<protein>
    <submittedName>
        <fullName evidence="8">Beta-mannosidase</fullName>
    </submittedName>
</protein>
<evidence type="ECO:0000256" key="3">
    <source>
        <dbReference type="ARBA" id="ARBA00023295"/>
    </source>
</evidence>
<feature type="domain" description="Glycoside hydrolase family 2 immunoglobulin-like beta-sandwich" evidence="5">
    <location>
        <begin position="258"/>
        <end position="372"/>
    </location>
</feature>
<keyword evidence="4" id="KW-0732">Signal</keyword>
<dbReference type="SUPFAM" id="SSF49785">
    <property type="entry name" value="Galactose-binding domain-like"/>
    <property type="match status" value="1"/>
</dbReference>
<gene>
    <name evidence="8" type="ORF">Raf01_25640</name>
</gene>
<proteinExistence type="inferred from homology"/>
<accession>A0A8J3QRE5</accession>
<dbReference type="PANTHER" id="PTHR43536">
    <property type="entry name" value="MANNOSYLGLYCOPROTEIN ENDO-BETA-MANNOSIDASE"/>
    <property type="match status" value="1"/>
</dbReference>
<dbReference type="InterPro" id="IPR006102">
    <property type="entry name" value="Ig-like_GH2"/>
</dbReference>
<dbReference type="Proteomes" id="UP000642748">
    <property type="component" value="Unassembled WGS sequence"/>
</dbReference>
<dbReference type="GO" id="GO:0005975">
    <property type="term" value="P:carbohydrate metabolic process"/>
    <property type="evidence" value="ECO:0007669"/>
    <property type="project" value="InterPro"/>
</dbReference>
<dbReference type="PANTHER" id="PTHR43536:SF1">
    <property type="entry name" value="MANNOSYLGLYCOPROTEIN ENDO-BETA-MANNOSIDASE"/>
    <property type="match status" value="1"/>
</dbReference>
<dbReference type="InterPro" id="IPR054593">
    <property type="entry name" value="Beta-mannosidase-like_N2"/>
</dbReference>
<dbReference type="Gene3D" id="2.60.40.10">
    <property type="entry name" value="Immunoglobulins"/>
    <property type="match status" value="3"/>
</dbReference>
<comment type="caution">
    <text evidence="8">The sequence shown here is derived from an EMBL/GenBank/DDBJ whole genome shotgun (WGS) entry which is preliminary data.</text>
</comment>
<dbReference type="SUPFAM" id="SSF51445">
    <property type="entry name" value="(Trans)glycosidases"/>
    <property type="match status" value="1"/>
</dbReference>
<evidence type="ECO:0000313" key="9">
    <source>
        <dbReference type="Proteomes" id="UP000642748"/>
    </source>
</evidence>
<name>A0A8J3QRE5_9ACTN</name>
<dbReference type="InterPro" id="IPR041351">
    <property type="entry name" value="Ig_GlcNase"/>
</dbReference>
<dbReference type="RefSeq" id="WP_203918054.1">
    <property type="nucleotide sequence ID" value="NZ_BONZ01000023.1"/>
</dbReference>
<dbReference type="Pfam" id="PF00703">
    <property type="entry name" value="Glyco_hydro_2"/>
    <property type="match status" value="1"/>
</dbReference>
<dbReference type="Gene3D" id="3.20.20.80">
    <property type="entry name" value="Glycosidases"/>
    <property type="match status" value="1"/>
</dbReference>
<evidence type="ECO:0000259" key="5">
    <source>
        <dbReference type="Pfam" id="PF00703"/>
    </source>
</evidence>
<feature type="signal peptide" evidence="4">
    <location>
        <begin position="1"/>
        <end position="37"/>
    </location>
</feature>
<feature type="domain" description="Exo-beta-D-glucosaminidase Ig-fold" evidence="6">
    <location>
        <begin position="837"/>
        <end position="953"/>
    </location>
</feature>
<dbReference type="InterPro" id="IPR013783">
    <property type="entry name" value="Ig-like_fold"/>
</dbReference>
<evidence type="ECO:0000256" key="2">
    <source>
        <dbReference type="ARBA" id="ARBA00022801"/>
    </source>
</evidence>